<proteinExistence type="predicted"/>
<feature type="non-terminal residue" evidence="1">
    <location>
        <position position="30"/>
    </location>
</feature>
<reference evidence="1" key="1">
    <citation type="submission" date="2018-10" db="EMBL/GenBank/DDBJ databases">
        <title>Hidden diversity of soil giant viruses.</title>
        <authorList>
            <person name="Schulz F."/>
            <person name="Alteio L."/>
            <person name="Goudeau D."/>
            <person name="Ryan E.M."/>
            <person name="Malmstrom R.R."/>
            <person name="Blanchard J."/>
            <person name="Woyke T."/>
        </authorList>
    </citation>
    <scope>NUCLEOTIDE SEQUENCE</scope>
    <source>
        <strain evidence="1">GAV1</strain>
    </source>
</reference>
<sequence length="30" mass="3617">MDIERFYNSDNTILEFDHKFNQSLDNVTLP</sequence>
<name>A0A3G4ZZE8_9VIRU</name>
<organism evidence="1">
    <name type="scientific">Gaeavirus sp</name>
    <dbReference type="NCBI Taxonomy" id="2487767"/>
    <lineage>
        <taxon>Viruses</taxon>
        <taxon>Varidnaviria</taxon>
        <taxon>Bamfordvirae</taxon>
        <taxon>Nucleocytoviricota</taxon>
        <taxon>Megaviricetes</taxon>
        <taxon>Imitervirales</taxon>
        <taxon>Mimiviridae</taxon>
        <taxon>Klosneuvirinae</taxon>
    </lineage>
</organism>
<protein>
    <submittedName>
        <fullName evidence="1">Uncharacterized protein</fullName>
    </submittedName>
</protein>
<dbReference type="EMBL" id="MK072221">
    <property type="protein sequence ID" value="AYV80272.1"/>
    <property type="molecule type" value="Genomic_DNA"/>
</dbReference>
<gene>
    <name evidence="1" type="ORF">Gaeavirus23_11</name>
</gene>
<accession>A0A3G4ZZE8</accession>
<evidence type="ECO:0000313" key="1">
    <source>
        <dbReference type="EMBL" id="AYV80272.1"/>
    </source>
</evidence>